<dbReference type="PANTHER" id="PTHR43720:SF2">
    <property type="entry name" value="2-AMINOMUCONIC SEMIALDEHYDE DEHYDROGENASE"/>
    <property type="match status" value="1"/>
</dbReference>
<evidence type="ECO:0000256" key="4">
    <source>
        <dbReference type="PROSITE-ProRule" id="PRU10007"/>
    </source>
</evidence>
<dbReference type="STRING" id="133383.A0A1R0GNU5"/>
<organism evidence="7 8">
    <name type="scientific">Smittium mucronatum</name>
    <dbReference type="NCBI Taxonomy" id="133383"/>
    <lineage>
        <taxon>Eukaryota</taxon>
        <taxon>Fungi</taxon>
        <taxon>Fungi incertae sedis</taxon>
        <taxon>Zoopagomycota</taxon>
        <taxon>Kickxellomycotina</taxon>
        <taxon>Harpellomycetes</taxon>
        <taxon>Harpellales</taxon>
        <taxon>Legeriomycetaceae</taxon>
        <taxon>Smittium</taxon>
    </lineage>
</organism>
<dbReference type="InterPro" id="IPR016163">
    <property type="entry name" value="Ald_DH_C"/>
</dbReference>
<evidence type="ECO:0000313" key="8">
    <source>
        <dbReference type="Proteomes" id="UP000187455"/>
    </source>
</evidence>
<feature type="domain" description="Aldehyde dehydrogenase" evidence="6">
    <location>
        <begin position="29"/>
        <end position="520"/>
    </location>
</feature>
<evidence type="ECO:0000256" key="2">
    <source>
        <dbReference type="ARBA" id="ARBA00023002"/>
    </source>
</evidence>
<keyword evidence="8" id="KW-1185">Reference proteome</keyword>
<proteinExistence type="inferred from homology"/>
<dbReference type="Proteomes" id="UP000187455">
    <property type="component" value="Unassembled WGS sequence"/>
</dbReference>
<dbReference type="PANTHER" id="PTHR43720">
    <property type="entry name" value="2-AMINOMUCONIC SEMIALDEHYDE DEHYDROGENASE"/>
    <property type="match status" value="1"/>
</dbReference>
<dbReference type="GO" id="GO:0016620">
    <property type="term" value="F:oxidoreductase activity, acting on the aldehyde or oxo group of donors, NAD or NADP as acceptor"/>
    <property type="evidence" value="ECO:0007669"/>
    <property type="project" value="InterPro"/>
</dbReference>
<dbReference type="EMBL" id="LSSL01006100">
    <property type="protein sequence ID" value="OLY78550.1"/>
    <property type="molecule type" value="Genomic_DNA"/>
</dbReference>
<keyword evidence="2 5" id="KW-0560">Oxidoreductase</keyword>
<evidence type="ECO:0000259" key="6">
    <source>
        <dbReference type="Pfam" id="PF00171"/>
    </source>
</evidence>
<dbReference type="FunFam" id="3.40.605.10:FF:000001">
    <property type="entry name" value="Aldehyde dehydrogenase 1"/>
    <property type="match status" value="1"/>
</dbReference>
<evidence type="ECO:0000256" key="1">
    <source>
        <dbReference type="ARBA" id="ARBA00009986"/>
    </source>
</evidence>
<dbReference type="PROSITE" id="PS00687">
    <property type="entry name" value="ALDEHYDE_DEHYDR_GLU"/>
    <property type="match status" value="1"/>
</dbReference>
<dbReference type="InterPro" id="IPR016161">
    <property type="entry name" value="Ald_DH/histidinol_DH"/>
</dbReference>
<keyword evidence="3" id="KW-0520">NAD</keyword>
<dbReference type="InterPro" id="IPR016162">
    <property type="entry name" value="Ald_DH_N"/>
</dbReference>
<dbReference type="AlphaFoldDB" id="A0A1R0GNU5"/>
<reference evidence="7 8" key="1">
    <citation type="journal article" date="2016" name="Mol. Biol. Evol.">
        <title>Genome-Wide Survey of Gut Fungi (Harpellales) Reveals the First Horizontally Transferred Ubiquitin Gene from a Mosquito Host.</title>
        <authorList>
            <person name="Wang Y."/>
            <person name="White M.M."/>
            <person name="Kvist S."/>
            <person name="Moncalvo J.M."/>
        </authorList>
    </citation>
    <scope>NUCLEOTIDE SEQUENCE [LARGE SCALE GENOMIC DNA]</scope>
    <source>
        <strain evidence="7 8">ALG-7-W6</strain>
    </source>
</reference>
<protein>
    <submittedName>
        <fullName evidence="7">Aldehyde dehydrogenase family 8 member A1</fullName>
    </submittedName>
</protein>
<dbReference type="Gene3D" id="3.40.605.10">
    <property type="entry name" value="Aldehyde Dehydrogenase, Chain A, domain 1"/>
    <property type="match status" value="1"/>
</dbReference>
<gene>
    <name evidence="7" type="ORF">AYI68_g7398</name>
</gene>
<dbReference type="InterPro" id="IPR015590">
    <property type="entry name" value="Aldehyde_DH_dom"/>
</dbReference>
<comment type="caution">
    <text evidence="7">The sequence shown here is derived from an EMBL/GenBank/DDBJ whole genome shotgun (WGS) entry which is preliminary data.</text>
</comment>
<comment type="similarity">
    <text evidence="1 5">Belongs to the aldehyde dehydrogenase family.</text>
</comment>
<evidence type="ECO:0000256" key="5">
    <source>
        <dbReference type="RuleBase" id="RU003345"/>
    </source>
</evidence>
<sequence length="525" mass="56869">MATLSNISIELPVPNHDEVQIKNFIGGNWYDPISNNYIDNINPSTDTLICKIPDSGPQDVDFATSAAKAAFPAWSSLPPKTRASYMHKLADLLDKNNETFAQFETMDQGKTLNFARNVDISRSAYNFRYFADYIEANLSEFAASSSYPTAMIGSDGNPIMSEALSYTKRSAVGVAGLISPWNLPLYLLTWKIAPCVAAGNTCVCKPSEFTSVTAMMLTRLIKQAGIPDGVINIVFGLGQSTGNSIVTHKDIPLISFTGGTVTGKAIASAAAPMFKHLSLELGGKNPGLVFADCDLDLAIATSVKSSFQNQGEICLTASRLYVERPIFDTFVARLKEATRKTVIVGDPTNPNTFYGPLVSKQHYNKVVSYIKLAQESGYDVEFCVDQAVSPHVSEIGESGQLVIKGLEKGYFVAPTVITGCPQDSRVVQEEIFGPVVVVLPFDTEEQAIELANGNQYGLAATVWSGDQRRLRRVAGQILSGTVWCNCWMVRNLDMPFGGFKASGVGTEGGKYSIDFFSKKQAIVLG</sequence>
<dbReference type="Pfam" id="PF00171">
    <property type="entry name" value="Aldedh"/>
    <property type="match status" value="1"/>
</dbReference>
<dbReference type="SUPFAM" id="SSF53720">
    <property type="entry name" value="ALDH-like"/>
    <property type="match status" value="1"/>
</dbReference>
<dbReference type="FunFam" id="3.40.309.10:FF:000012">
    <property type="entry name" value="Betaine aldehyde dehydrogenase"/>
    <property type="match status" value="1"/>
</dbReference>
<name>A0A1R0GNU5_9FUNG</name>
<dbReference type="Gene3D" id="3.40.309.10">
    <property type="entry name" value="Aldehyde Dehydrogenase, Chain A, domain 2"/>
    <property type="match status" value="1"/>
</dbReference>
<feature type="active site" evidence="4">
    <location>
        <position position="280"/>
    </location>
</feature>
<evidence type="ECO:0000313" key="7">
    <source>
        <dbReference type="EMBL" id="OLY78550.1"/>
    </source>
</evidence>
<evidence type="ECO:0000256" key="3">
    <source>
        <dbReference type="ARBA" id="ARBA00023027"/>
    </source>
</evidence>
<dbReference type="InterPro" id="IPR029510">
    <property type="entry name" value="Ald_DH_CS_GLU"/>
</dbReference>
<dbReference type="CDD" id="cd07093">
    <property type="entry name" value="ALDH_F8_HMSADH"/>
    <property type="match status" value="1"/>
</dbReference>
<dbReference type="OrthoDB" id="310895at2759"/>
<accession>A0A1R0GNU5</accession>